<dbReference type="EMBL" id="JARRTL010000003">
    <property type="protein sequence ID" value="MEC0483303.1"/>
    <property type="molecule type" value="Genomic_DNA"/>
</dbReference>
<dbReference type="AlphaFoldDB" id="A0A0J6EAX4"/>
<dbReference type="Proteomes" id="UP000036168">
    <property type="component" value="Unassembled WGS sequence"/>
</dbReference>
<keyword evidence="3" id="KW-0238">DNA-binding</keyword>
<proteinExistence type="inferred from homology"/>
<evidence type="ECO:0000259" key="6">
    <source>
        <dbReference type="Pfam" id="PF21715"/>
    </source>
</evidence>
<dbReference type="Pfam" id="PF21715">
    <property type="entry name" value="CggR_N"/>
    <property type="match status" value="1"/>
</dbReference>
<dbReference type="PANTHER" id="PTHR34294">
    <property type="entry name" value="TRANSCRIPTIONAL REGULATOR-RELATED"/>
    <property type="match status" value="1"/>
</dbReference>
<evidence type="ECO:0000313" key="8">
    <source>
        <dbReference type="EMBL" id="MEC0483303.1"/>
    </source>
</evidence>
<dbReference type="InterPro" id="IPR036388">
    <property type="entry name" value="WH-like_DNA-bd_sf"/>
</dbReference>
<protein>
    <submittedName>
        <fullName evidence="8">Sugar-binding transcriptional regulator</fullName>
    </submittedName>
</protein>
<evidence type="ECO:0000313" key="7">
    <source>
        <dbReference type="EMBL" id="KRT88384.1"/>
    </source>
</evidence>
<dbReference type="RefSeq" id="WP_048354330.1">
    <property type="nucleotide sequence ID" value="NZ_CP023481.1"/>
</dbReference>
<evidence type="ECO:0000313" key="10">
    <source>
        <dbReference type="Proteomes" id="UP001341297"/>
    </source>
</evidence>
<dbReference type="Gene3D" id="1.10.10.10">
    <property type="entry name" value="Winged helix-like DNA-binding domain superfamily/Winged helix DNA-binding domain"/>
    <property type="match status" value="1"/>
</dbReference>
<dbReference type="GO" id="GO:0003677">
    <property type="term" value="F:DNA binding"/>
    <property type="evidence" value="ECO:0007669"/>
    <property type="project" value="UniProtKB-KW"/>
</dbReference>
<dbReference type="InterPro" id="IPR037171">
    <property type="entry name" value="NagB/RpiA_transferase-like"/>
</dbReference>
<accession>A0A0J6ECU5</accession>
<evidence type="ECO:0000259" key="5">
    <source>
        <dbReference type="Pfam" id="PF04198"/>
    </source>
</evidence>
<evidence type="ECO:0000256" key="4">
    <source>
        <dbReference type="ARBA" id="ARBA00023163"/>
    </source>
</evidence>
<sequence>MNQLIQAQKKLLPDLLDVMQKRYEILQYIRLTEPIGRRSLAASLGISERVLRAEVQFLKEQNLLEIKTSGMTLTPEGSDLLYILEDTMKDVLGLTLLENTLKERLNLEQVIIVSGDSDHSPWVKKEMGRAAVACMKNRFQGENIVAVTGGTTLEAVAEMMTPDSKNRKLLFVPARGGLGENVRNQANTICAHMAEKASGTYKLLFVPGQLSKEAYSSIIEEPSIKEVLQTIRSSSMVIHGIGDAKTMAERRNTPEKDLRKIEENEAVAEAFGYYFDRHGEVIHKVHSVGIQLEDLDSIPNIIAVAGGSSKAEAIEAYFKKPRNTVLITDEGAAKQLLREVSSLNIN</sequence>
<reference evidence="7" key="2">
    <citation type="submission" date="2015-10" db="EMBL/GenBank/DDBJ databases">
        <authorList>
            <person name="Gilbert D.G."/>
        </authorList>
    </citation>
    <scope>NUCLEOTIDE SEQUENCE</scope>
    <source>
        <strain evidence="7">GO-13</strain>
    </source>
</reference>
<comment type="caution">
    <text evidence="7">The sequence shown here is derived from an EMBL/GenBank/DDBJ whole genome shotgun (WGS) entry which is preliminary data.</text>
</comment>
<reference evidence="7 9" key="1">
    <citation type="journal article" date="2015" name="Int. J. Syst. Evol. Microbiol.">
        <title>Bacillus glycinifermentans sp. nov., isolated from fermented soybean paste.</title>
        <authorList>
            <person name="Kim S.J."/>
            <person name="Dunlap C.A."/>
            <person name="Kwon S.W."/>
            <person name="Rooney A.P."/>
        </authorList>
    </citation>
    <scope>NUCLEOTIDE SEQUENCE [LARGE SCALE GENOMIC DNA]</scope>
    <source>
        <strain evidence="7 9">GO-13</strain>
    </source>
</reference>
<feature type="domain" description="CggR N-terminal DNA binding" evidence="6">
    <location>
        <begin position="18"/>
        <end position="88"/>
    </location>
</feature>
<reference evidence="8 10" key="3">
    <citation type="submission" date="2023-03" db="EMBL/GenBank/DDBJ databases">
        <title>Agriculturally important microbes genome sequencing.</title>
        <authorList>
            <person name="Dunlap C."/>
        </authorList>
    </citation>
    <scope>NUCLEOTIDE SEQUENCE [LARGE SCALE GENOMIC DNA]</scope>
    <source>
        <strain evidence="8 10">CBP-3203</strain>
    </source>
</reference>
<keyword evidence="2" id="KW-0805">Transcription regulation</keyword>
<organism evidence="7 9">
    <name type="scientific">Bacillus glycinifermentans</name>
    <dbReference type="NCBI Taxonomy" id="1664069"/>
    <lineage>
        <taxon>Bacteria</taxon>
        <taxon>Bacillati</taxon>
        <taxon>Bacillota</taxon>
        <taxon>Bacilli</taxon>
        <taxon>Bacillales</taxon>
        <taxon>Bacillaceae</taxon>
        <taxon>Bacillus</taxon>
    </lineage>
</organism>
<dbReference type="STRING" id="1664069.BGLY_4051"/>
<comment type="similarity">
    <text evidence="1">Belongs to the SorC transcriptional regulatory family.</text>
</comment>
<evidence type="ECO:0000256" key="1">
    <source>
        <dbReference type="ARBA" id="ARBA00010466"/>
    </source>
</evidence>
<dbReference type="Gene3D" id="3.40.50.1360">
    <property type="match status" value="1"/>
</dbReference>
<feature type="domain" description="Sugar-binding" evidence="5">
    <location>
        <begin position="91"/>
        <end position="338"/>
    </location>
</feature>
<name>A0A0J6EAX4_9BACI</name>
<dbReference type="Proteomes" id="UP001341297">
    <property type="component" value="Unassembled WGS sequence"/>
</dbReference>
<accession>A0A0J6EAX4</accession>
<dbReference type="PATRIC" id="fig|1664069.3.peg.3487"/>
<evidence type="ECO:0000256" key="2">
    <source>
        <dbReference type="ARBA" id="ARBA00023015"/>
    </source>
</evidence>
<dbReference type="SUPFAM" id="SSF100950">
    <property type="entry name" value="NagB/RpiA/CoA transferase-like"/>
    <property type="match status" value="1"/>
</dbReference>
<keyword evidence="10" id="KW-1185">Reference proteome</keyword>
<dbReference type="InterPro" id="IPR036390">
    <property type="entry name" value="WH_DNA-bd_sf"/>
</dbReference>
<dbReference type="EMBL" id="LECW02000067">
    <property type="protein sequence ID" value="KRT88384.1"/>
    <property type="molecule type" value="Genomic_DNA"/>
</dbReference>
<dbReference type="InterPro" id="IPR051054">
    <property type="entry name" value="SorC_transcr_regulators"/>
</dbReference>
<dbReference type="InterPro" id="IPR048715">
    <property type="entry name" value="CggR_N"/>
</dbReference>
<evidence type="ECO:0000313" key="9">
    <source>
        <dbReference type="Proteomes" id="UP000036168"/>
    </source>
</evidence>
<dbReference type="SUPFAM" id="SSF46785">
    <property type="entry name" value="Winged helix' DNA-binding domain"/>
    <property type="match status" value="1"/>
</dbReference>
<dbReference type="PANTHER" id="PTHR34294:SF5">
    <property type="entry name" value="CENTRAL GLYCOLYTIC GENES REGULATOR"/>
    <property type="match status" value="1"/>
</dbReference>
<keyword evidence="4" id="KW-0804">Transcription</keyword>
<dbReference type="InterPro" id="IPR007324">
    <property type="entry name" value="Sugar-bd_dom_put"/>
</dbReference>
<evidence type="ECO:0000256" key="3">
    <source>
        <dbReference type="ARBA" id="ARBA00023125"/>
    </source>
</evidence>
<dbReference type="Pfam" id="PF04198">
    <property type="entry name" value="Sugar-bind"/>
    <property type="match status" value="1"/>
</dbReference>
<gene>
    <name evidence="7" type="ORF">AB447_208285</name>
    <name evidence="8" type="ORF">P8828_00300</name>
</gene>
<dbReference type="GO" id="GO:0030246">
    <property type="term" value="F:carbohydrate binding"/>
    <property type="evidence" value="ECO:0007669"/>
    <property type="project" value="InterPro"/>
</dbReference>
<dbReference type="OrthoDB" id="9793820at2"/>